<comment type="caution">
    <text evidence="1">The sequence shown here is derived from an EMBL/GenBank/DDBJ whole genome shotgun (WGS) entry which is preliminary data.</text>
</comment>
<dbReference type="OrthoDB" id="2387156at2759"/>
<proteinExistence type="predicted"/>
<dbReference type="AlphaFoldDB" id="A0A9P5VB51"/>
<keyword evidence="2" id="KW-1185">Reference proteome</keyword>
<evidence type="ECO:0008006" key="3">
    <source>
        <dbReference type="Google" id="ProtNLM"/>
    </source>
</evidence>
<dbReference type="Gene3D" id="3.80.10.10">
    <property type="entry name" value="Ribonuclease Inhibitor"/>
    <property type="match status" value="1"/>
</dbReference>
<accession>A0A9P5VB51</accession>
<sequence length="520" mass="59499">MSVKVYHAYAYLVGILQDTNNISTENTVASLHRPAQPGSRSRHCSSFGSIIQLRSVLQLSPRLAELYLHRIRIEQESWAYHLARTISGITTLQTLRLTILSAKNISGIIAPTIFFACPPLIKTLSVEVHSLRLETYRAMTSTSQEEPRTRREEPLYRPTDFTMAVEHHFHFSDIVEMLEHSPELASMNAPLLAPIGSMEHAAATILNLCPKLRNLSLQVYYDDLSEQVAFVMLNLMPKDTLQFFSYVIYRERNSNSLVAPLGRHFDSLRSIKLIKCGWIRPEQVQAVLYNCSVLEVFVITGACDHELYISVGDLVVERWASTRFVELTLTADIETIENPRYQTRRDLTEEEKRQVLPFEKLYRQLGSLTTLRVLCLSVLVSADVLDMEKNPLAFRDYTFPGLLVLGDDDRDHEGQWGFLQELAGLGNLEVVRGSFNTEAWMPSGYEFEKRDAEFIAAHWPRLRSIEFVLPSHFVDIEGYNLAPHPYIVWLRRQLPQVKIVVVHDSTTNELVDEINGFDFD</sequence>
<name>A0A9P5VB51_9FUNG</name>
<protein>
    <recommendedName>
        <fullName evidence="3">F-box domain-containing protein</fullName>
    </recommendedName>
</protein>
<dbReference type="InterPro" id="IPR032675">
    <property type="entry name" value="LRR_dom_sf"/>
</dbReference>
<evidence type="ECO:0000313" key="2">
    <source>
        <dbReference type="Proteomes" id="UP000748756"/>
    </source>
</evidence>
<reference evidence="1" key="1">
    <citation type="journal article" date="2020" name="Fungal Divers.">
        <title>Resolving the Mortierellaceae phylogeny through synthesis of multi-gene phylogenetics and phylogenomics.</title>
        <authorList>
            <person name="Vandepol N."/>
            <person name="Liber J."/>
            <person name="Desiro A."/>
            <person name="Na H."/>
            <person name="Kennedy M."/>
            <person name="Barry K."/>
            <person name="Grigoriev I.V."/>
            <person name="Miller A.N."/>
            <person name="O'Donnell K."/>
            <person name="Stajich J.E."/>
            <person name="Bonito G."/>
        </authorList>
    </citation>
    <scope>NUCLEOTIDE SEQUENCE</scope>
    <source>
        <strain evidence="1">NRRL 6426</strain>
    </source>
</reference>
<dbReference type="Proteomes" id="UP000748756">
    <property type="component" value="Unassembled WGS sequence"/>
</dbReference>
<organism evidence="1 2">
    <name type="scientific">Linnemannia schmuckeri</name>
    <dbReference type="NCBI Taxonomy" id="64567"/>
    <lineage>
        <taxon>Eukaryota</taxon>
        <taxon>Fungi</taxon>
        <taxon>Fungi incertae sedis</taxon>
        <taxon>Mucoromycota</taxon>
        <taxon>Mortierellomycotina</taxon>
        <taxon>Mortierellomycetes</taxon>
        <taxon>Mortierellales</taxon>
        <taxon>Mortierellaceae</taxon>
        <taxon>Linnemannia</taxon>
    </lineage>
</organism>
<evidence type="ECO:0000313" key="1">
    <source>
        <dbReference type="EMBL" id="KAF9150542.1"/>
    </source>
</evidence>
<gene>
    <name evidence="1" type="ORF">BG015_007655</name>
</gene>
<dbReference type="SUPFAM" id="SSF52047">
    <property type="entry name" value="RNI-like"/>
    <property type="match status" value="1"/>
</dbReference>
<dbReference type="EMBL" id="JAAAUQ010000406">
    <property type="protein sequence ID" value="KAF9150542.1"/>
    <property type="molecule type" value="Genomic_DNA"/>
</dbReference>